<evidence type="ECO:0000313" key="2">
    <source>
        <dbReference type="Proteomes" id="UP000273405"/>
    </source>
</evidence>
<sequence>MDEGMNRLPLLAATVFLAVGCGNSDDTAPKAECQVEAIDLSGCDRSTLSIVQPEGIWNTNVIFEDGVVGPSSIRFSPGDPLLIGLSMTTKQITPDTFFLASDVTASDGSALRYAFSGCKASGPGQVQGVVRVCVNGATSRQGTFTSTRVARREGEAVSDRVELLGEVRLPKGRPTGVVAAGGYAYVMAREEGLFVYDVKDPAHPTLVSQQKYDGEALTTGLISGTTLYLGTYAKGLRICDLTNPVVPDCTKTVLADVTVRVDGLAKEGNLLYVASPRPRSDIIVLDVTQPAAPSLVVRYTVEGTSASLGEYPYGVAVQDRRLYVSNWSYGVSVTDVTNVETTKAPKLMGRFGGTSTSTLAVGKIGGVSTVFQGSDAWGSSLLVLDASRPEAIVQRGELNLRPEASLGGMALSGTTLYVANYQDGLRVYDVSTLGTPKAAGYFNTWSETDAGRGLAYLEGLQGVHAADGLVYGWETTRGLLIFRHTP</sequence>
<dbReference type="PROSITE" id="PS51257">
    <property type="entry name" value="PROKAR_LIPOPROTEIN"/>
    <property type="match status" value="1"/>
</dbReference>
<dbReference type="EMBL" id="RAWG01000315">
    <property type="protein sequence ID" value="RKH35794.1"/>
    <property type="molecule type" value="Genomic_DNA"/>
</dbReference>
<accession>A0A3A8N8V7</accession>
<dbReference type="Pfam" id="PF08309">
    <property type="entry name" value="LVIVD"/>
    <property type="match status" value="3"/>
</dbReference>
<dbReference type="Gene3D" id="2.130.10.10">
    <property type="entry name" value="YVTN repeat-like/Quinoprotein amine dehydrogenase"/>
    <property type="match status" value="1"/>
</dbReference>
<proteinExistence type="predicted"/>
<comment type="caution">
    <text evidence="1">The sequence shown here is derived from an EMBL/GenBank/DDBJ whole genome shotgun (WGS) entry which is preliminary data.</text>
</comment>
<dbReference type="SUPFAM" id="SSF75011">
    <property type="entry name" value="3-carboxy-cis,cis-mucoante lactonizing enzyme"/>
    <property type="match status" value="1"/>
</dbReference>
<dbReference type="InterPro" id="IPR013211">
    <property type="entry name" value="LVIVD"/>
</dbReference>
<protein>
    <recommendedName>
        <fullName evidence="3">Lipoprotein</fullName>
    </recommendedName>
</protein>
<organism evidence="1 2">
    <name type="scientific">Corallococcus sicarius</name>
    <dbReference type="NCBI Taxonomy" id="2316726"/>
    <lineage>
        <taxon>Bacteria</taxon>
        <taxon>Pseudomonadati</taxon>
        <taxon>Myxococcota</taxon>
        <taxon>Myxococcia</taxon>
        <taxon>Myxococcales</taxon>
        <taxon>Cystobacterineae</taxon>
        <taxon>Myxococcaceae</taxon>
        <taxon>Corallococcus</taxon>
    </lineage>
</organism>
<evidence type="ECO:0000313" key="1">
    <source>
        <dbReference type="EMBL" id="RKH35794.1"/>
    </source>
</evidence>
<dbReference type="InterPro" id="IPR015943">
    <property type="entry name" value="WD40/YVTN_repeat-like_dom_sf"/>
</dbReference>
<dbReference type="AlphaFoldDB" id="A0A3A8N8V7"/>
<dbReference type="Proteomes" id="UP000273405">
    <property type="component" value="Unassembled WGS sequence"/>
</dbReference>
<gene>
    <name evidence="1" type="ORF">D7X12_33655</name>
</gene>
<evidence type="ECO:0008006" key="3">
    <source>
        <dbReference type="Google" id="ProtNLM"/>
    </source>
</evidence>
<name>A0A3A8N8V7_9BACT</name>
<keyword evidence="2" id="KW-1185">Reference proteome</keyword>
<reference evidence="2" key="1">
    <citation type="submission" date="2018-09" db="EMBL/GenBank/DDBJ databases">
        <authorList>
            <person name="Livingstone P.G."/>
            <person name="Whitworth D.E."/>
        </authorList>
    </citation>
    <scope>NUCLEOTIDE SEQUENCE [LARGE SCALE GENOMIC DNA]</scope>
    <source>
        <strain evidence="2">CA040B</strain>
    </source>
</reference>